<dbReference type="Proteomes" id="UP001560685">
    <property type="component" value="Unassembled WGS sequence"/>
</dbReference>
<proteinExistence type="predicted"/>
<dbReference type="PANTHER" id="PTHR10545:SF29">
    <property type="entry name" value="GH14572P-RELATED"/>
    <property type="match status" value="1"/>
</dbReference>
<dbReference type="InterPro" id="IPR000182">
    <property type="entry name" value="GNAT_dom"/>
</dbReference>
<dbReference type="PROSITE" id="PS51186">
    <property type="entry name" value="GNAT"/>
    <property type="match status" value="1"/>
</dbReference>
<accession>A0ABV3Z2H4</accession>
<sequence length="150" mass="16905">MKLNITRIAENEVDTLYDFITALAIHEGEDQFLTVTPEELRNSGFGPNPKWSGFFAVLDGRPIGYATYTHDFHLWSGRTRITLDDLFVVAECRGHGAGEALMRAVFEVATEQSAQVSWTVRPENKKAISFYKGLGAKYRETGKCFWTPPI</sequence>
<dbReference type="SUPFAM" id="SSF55729">
    <property type="entry name" value="Acyl-CoA N-acyltransferases (Nat)"/>
    <property type="match status" value="1"/>
</dbReference>
<evidence type="ECO:0000313" key="4">
    <source>
        <dbReference type="EMBL" id="MEX6632457.1"/>
    </source>
</evidence>
<dbReference type="Pfam" id="PF00583">
    <property type="entry name" value="Acetyltransf_1"/>
    <property type="match status" value="1"/>
</dbReference>
<keyword evidence="5" id="KW-1185">Reference proteome</keyword>
<dbReference type="InterPro" id="IPR016181">
    <property type="entry name" value="Acyl_CoA_acyltransferase"/>
</dbReference>
<dbReference type="Gene3D" id="3.40.630.30">
    <property type="match status" value="1"/>
</dbReference>
<evidence type="ECO:0000313" key="5">
    <source>
        <dbReference type="Proteomes" id="UP001560685"/>
    </source>
</evidence>
<dbReference type="EMBL" id="JBEHZE010000001">
    <property type="protein sequence ID" value="MEX6632457.1"/>
    <property type="molecule type" value="Genomic_DNA"/>
</dbReference>
<protein>
    <submittedName>
        <fullName evidence="4">GNAT family N-acetyltransferase</fullName>
    </submittedName>
</protein>
<keyword evidence="2" id="KW-0012">Acyltransferase</keyword>
<dbReference type="InterPro" id="IPR051016">
    <property type="entry name" value="Diverse_Substrate_AcTransf"/>
</dbReference>
<dbReference type="PANTHER" id="PTHR10545">
    <property type="entry name" value="DIAMINE N-ACETYLTRANSFERASE"/>
    <property type="match status" value="1"/>
</dbReference>
<name>A0ABV3Z2H4_9PROT</name>
<evidence type="ECO:0000259" key="3">
    <source>
        <dbReference type="PROSITE" id="PS51186"/>
    </source>
</evidence>
<comment type="caution">
    <text evidence="4">The sequence shown here is derived from an EMBL/GenBank/DDBJ whole genome shotgun (WGS) entry which is preliminary data.</text>
</comment>
<reference evidence="4 5" key="1">
    <citation type="submission" date="2024-05" db="EMBL/GenBank/DDBJ databases">
        <title>Three bacterial strains, DH-69, EH-24, and ECK-19 isolated from coastal sediments.</title>
        <authorList>
            <person name="Ye Y.-Q."/>
            <person name="Du Z.-J."/>
        </authorList>
    </citation>
    <scope>NUCLEOTIDE SEQUENCE [LARGE SCALE GENOMIC DNA]</scope>
    <source>
        <strain evidence="4 5">ECK-19</strain>
    </source>
</reference>
<evidence type="ECO:0000256" key="2">
    <source>
        <dbReference type="ARBA" id="ARBA00023315"/>
    </source>
</evidence>
<evidence type="ECO:0000256" key="1">
    <source>
        <dbReference type="ARBA" id="ARBA00022679"/>
    </source>
</evidence>
<organism evidence="4 5">
    <name type="scientific">Hyphococcus lacteus</name>
    <dbReference type="NCBI Taxonomy" id="3143536"/>
    <lineage>
        <taxon>Bacteria</taxon>
        <taxon>Pseudomonadati</taxon>
        <taxon>Pseudomonadota</taxon>
        <taxon>Alphaproteobacteria</taxon>
        <taxon>Parvularculales</taxon>
        <taxon>Parvularculaceae</taxon>
        <taxon>Hyphococcus</taxon>
    </lineage>
</organism>
<feature type="domain" description="N-acetyltransferase" evidence="3">
    <location>
        <begin position="3"/>
        <end position="150"/>
    </location>
</feature>
<gene>
    <name evidence="4" type="ORF">ABFZ84_02755</name>
</gene>
<dbReference type="CDD" id="cd04301">
    <property type="entry name" value="NAT_SF"/>
    <property type="match status" value="1"/>
</dbReference>
<keyword evidence="1" id="KW-0808">Transferase</keyword>
<dbReference type="RefSeq" id="WP_369312381.1">
    <property type="nucleotide sequence ID" value="NZ_JBEHZE010000001.1"/>
</dbReference>